<evidence type="ECO:0000313" key="2">
    <source>
        <dbReference type="Proteomes" id="UP000298337"/>
    </source>
</evidence>
<accession>A0A4Z0P0Z6</accession>
<proteinExistence type="predicted"/>
<protein>
    <submittedName>
        <fullName evidence="1">Glutaredoxin</fullName>
    </submittedName>
</protein>
<dbReference type="AlphaFoldDB" id="A0A4Z0P0Z6"/>
<dbReference type="InterPro" id="IPR036249">
    <property type="entry name" value="Thioredoxin-like_sf"/>
</dbReference>
<comment type="caution">
    <text evidence="1">The sequence shown here is derived from an EMBL/GenBank/DDBJ whole genome shotgun (WGS) entry which is preliminary data.</text>
</comment>
<gene>
    <name evidence="1" type="ORF">EU556_25380</name>
</gene>
<name>A0A4Z0P0Z6_9BACT</name>
<dbReference type="SUPFAM" id="SSF52833">
    <property type="entry name" value="Thioredoxin-like"/>
    <property type="match status" value="1"/>
</dbReference>
<dbReference type="RefSeq" id="WP_135437023.1">
    <property type="nucleotide sequence ID" value="NZ_SRLA01000008.1"/>
</dbReference>
<reference evidence="1 2" key="1">
    <citation type="submission" date="2019-04" db="EMBL/GenBank/DDBJ databases">
        <authorList>
            <person name="Feng G."/>
            <person name="Zhang J."/>
            <person name="Zhu H."/>
        </authorList>
    </citation>
    <scope>NUCLEOTIDE SEQUENCE [LARGE SCALE GENOMIC DNA]</scope>
    <source>
        <strain evidence="1 2">92R-1</strain>
    </source>
</reference>
<dbReference type="OrthoDB" id="2080764at2"/>
<dbReference type="Gene3D" id="3.40.30.10">
    <property type="entry name" value="Glutaredoxin"/>
    <property type="match status" value="1"/>
</dbReference>
<dbReference type="PROSITE" id="PS51354">
    <property type="entry name" value="GLUTAREDOXIN_2"/>
    <property type="match status" value="1"/>
</dbReference>
<dbReference type="EMBL" id="SRLA01000008">
    <property type="protein sequence ID" value="TGE03527.1"/>
    <property type="molecule type" value="Genomic_DNA"/>
</dbReference>
<dbReference type="Proteomes" id="UP000298337">
    <property type="component" value="Unassembled WGS sequence"/>
</dbReference>
<keyword evidence="2" id="KW-1185">Reference proteome</keyword>
<sequence length="98" mass="9797">MKRIIEVFTAGCPLCNPVVELVKSTACGSCDIITHNLTETAAGNPALRRARLLGVQTLPAVAVNGALLACCQGGGITKEALEAAGIGKGAPVTAEPAA</sequence>
<organism evidence="1 2">
    <name type="scientific">Hymenobacter fodinae</name>
    <dbReference type="NCBI Taxonomy" id="2510796"/>
    <lineage>
        <taxon>Bacteria</taxon>
        <taxon>Pseudomonadati</taxon>
        <taxon>Bacteroidota</taxon>
        <taxon>Cytophagia</taxon>
        <taxon>Cytophagales</taxon>
        <taxon>Hymenobacteraceae</taxon>
        <taxon>Hymenobacter</taxon>
    </lineage>
</organism>
<evidence type="ECO:0000313" key="1">
    <source>
        <dbReference type="EMBL" id="TGE03527.1"/>
    </source>
</evidence>